<reference evidence="3 4" key="1">
    <citation type="submission" date="2017-06" db="EMBL/GenBank/DDBJ databases">
        <title>Ant-infecting Ophiocordyceps genomes reveal a high diversity of potential behavioral manipulation genes and a possible major role for enterotoxins.</title>
        <authorList>
            <person name="De Bekker C."/>
            <person name="Evans H.C."/>
            <person name="Brachmann A."/>
            <person name="Hughes D.P."/>
        </authorList>
    </citation>
    <scope>NUCLEOTIDE SEQUENCE [LARGE SCALE GENOMIC DNA]</scope>
    <source>
        <strain evidence="3 4">Map16</strain>
    </source>
</reference>
<feature type="signal peptide" evidence="2">
    <location>
        <begin position="1"/>
        <end position="16"/>
    </location>
</feature>
<comment type="caution">
    <text evidence="3">The sequence shown here is derived from an EMBL/GenBank/DDBJ whole genome shotgun (WGS) entry which is preliminary data.</text>
</comment>
<organism evidence="3 4">
    <name type="scientific">Ophiocordyceps camponoti-rufipedis</name>
    <dbReference type="NCBI Taxonomy" id="2004952"/>
    <lineage>
        <taxon>Eukaryota</taxon>
        <taxon>Fungi</taxon>
        <taxon>Dikarya</taxon>
        <taxon>Ascomycota</taxon>
        <taxon>Pezizomycotina</taxon>
        <taxon>Sordariomycetes</taxon>
        <taxon>Hypocreomycetidae</taxon>
        <taxon>Hypocreales</taxon>
        <taxon>Ophiocordycipitaceae</taxon>
        <taxon>Ophiocordyceps</taxon>
    </lineage>
</organism>
<feature type="chain" id="PRO_5012767493" evidence="2">
    <location>
        <begin position="17"/>
        <end position="276"/>
    </location>
</feature>
<keyword evidence="4" id="KW-1185">Reference proteome</keyword>
<name>A0A2C5XED9_9HYPO</name>
<dbReference type="OrthoDB" id="4928185at2759"/>
<evidence type="ECO:0000256" key="2">
    <source>
        <dbReference type="SAM" id="SignalP"/>
    </source>
</evidence>
<dbReference type="EMBL" id="NJES01000769">
    <property type="protein sequence ID" value="PHH69409.1"/>
    <property type="molecule type" value="Genomic_DNA"/>
</dbReference>
<evidence type="ECO:0000256" key="1">
    <source>
        <dbReference type="SAM" id="MobiDB-lite"/>
    </source>
</evidence>
<dbReference type="STRING" id="2004952.A0A2C5XED9"/>
<sequence length="276" mass="29542">MKSVSVLAVTIGLVSAVSVPPQLAERSFIPALTDLFRRGENQGPNQGQNQGQNQGPNQGPNQASNKENRNGNNENRNGQNDVNNGNNENRNSQNDVNGSNGSNNSQNSNGSNGSNGFRASNMGNGNTQSLAVGNNDFNDGNNIRNFDGQQLLRALEQNGNCQAFIQTGCEFNNAFNRQMFSTLANNVQVLAAGFHPQLSQFVNVQSLGNLQMPQLFVLQNQLSNTGIQANVLKAQGVQTNDINTIFFQPVMQAIATAGLDVGRIQNAGITTITVVH</sequence>
<protein>
    <submittedName>
        <fullName evidence="3">Uncharacterized protein</fullName>
    </submittedName>
</protein>
<evidence type="ECO:0000313" key="4">
    <source>
        <dbReference type="Proteomes" id="UP000226431"/>
    </source>
</evidence>
<feature type="compositionally biased region" description="Low complexity" evidence="1">
    <location>
        <begin position="41"/>
        <end position="62"/>
    </location>
</feature>
<dbReference type="Proteomes" id="UP000226431">
    <property type="component" value="Unassembled WGS sequence"/>
</dbReference>
<feature type="region of interest" description="Disordered" evidence="1">
    <location>
        <begin position="37"/>
        <end position="136"/>
    </location>
</feature>
<feature type="compositionally biased region" description="Polar residues" evidence="1">
    <location>
        <begin position="117"/>
        <end position="132"/>
    </location>
</feature>
<feature type="compositionally biased region" description="Low complexity" evidence="1">
    <location>
        <begin position="70"/>
        <end position="116"/>
    </location>
</feature>
<keyword evidence="2" id="KW-0732">Signal</keyword>
<gene>
    <name evidence="3" type="ORF">CDD80_6748</name>
</gene>
<proteinExistence type="predicted"/>
<dbReference type="AlphaFoldDB" id="A0A2C5XED9"/>
<evidence type="ECO:0000313" key="3">
    <source>
        <dbReference type="EMBL" id="PHH69409.1"/>
    </source>
</evidence>
<accession>A0A2C5XED9</accession>